<gene>
    <name evidence="7" type="ORF">GF339_03875</name>
</gene>
<comment type="subcellular location">
    <subcellularLocation>
        <location evidence="1">Membrane</location>
        <topology evidence="1">Multi-pass membrane protein</topology>
    </subcellularLocation>
</comment>
<keyword evidence="4 6" id="KW-0472">Membrane</keyword>
<feature type="region of interest" description="Disordered" evidence="5">
    <location>
        <begin position="1"/>
        <end position="46"/>
    </location>
</feature>
<proteinExistence type="predicted"/>
<dbReference type="Pfam" id="PF05128">
    <property type="entry name" value="DUF697"/>
    <property type="match status" value="1"/>
</dbReference>
<feature type="compositionally biased region" description="Polar residues" evidence="5">
    <location>
        <begin position="1"/>
        <end position="13"/>
    </location>
</feature>
<evidence type="ECO:0000256" key="4">
    <source>
        <dbReference type="ARBA" id="ARBA00023136"/>
    </source>
</evidence>
<evidence type="ECO:0000313" key="7">
    <source>
        <dbReference type="EMBL" id="MBD3323697.1"/>
    </source>
</evidence>
<dbReference type="AlphaFoldDB" id="A0A9D5Q4Y8"/>
<evidence type="ECO:0000256" key="6">
    <source>
        <dbReference type="SAM" id="Phobius"/>
    </source>
</evidence>
<evidence type="ECO:0000256" key="1">
    <source>
        <dbReference type="ARBA" id="ARBA00004141"/>
    </source>
</evidence>
<protein>
    <submittedName>
        <fullName evidence="7">DUF697 domain-containing protein</fullName>
    </submittedName>
</protein>
<name>A0A9D5Q4Y8_9BACT</name>
<feature type="transmembrane region" description="Helical" evidence="6">
    <location>
        <begin position="62"/>
        <end position="87"/>
    </location>
</feature>
<evidence type="ECO:0000256" key="2">
    <source>
        <dbReference type="ARBA" id="ARBA00022692"/>
    </source>
</evidence>
<feature type="transmembrane region" description="Helical" evidence="6">
    <location>
        <begin position="133"/>
        <end position="154"/>
    </location>
</feature>
<dbReference type="EMBL" id="WJJP01000117">
    <property type="protein sequence ID" value="MBD3323697.1"/>
    <property type="molecule type" value="Genomic_DNA"/>
</dbReference>
<dbReference type="Proteomes" id="UP000649604">
    <property type="component" value="Unassembled WGS sequence"/>
</dbReference>
<accession>A0A9D5Q4Y8</accession>
<evidence type="ECO:0000313" key="8">
    <source>
        <dbReference type="Proteomes" id="UP000649604"/>
    </source>
</evidence>
<organism evidence="7 8">
    <name type="scientific">candidate division KSB3 bacterium</name>
    <dbReference type="NCBI Taxonomy" id="2044937"/>
    <lineage>
        <taxon>Bacteria</taxon>
        <taxon>candidate division KSB3</taxon>
    </lineage>
</organism>
<reference evidence="7" key="1">
    <citation type="submission" date="2019-11" db="EMBL/GenBank/DDBJ databases">
        <title>Microbial mats filling the niche in hypersaline microbial mats.</title>
        <authorList>
            <person name="Wong H.L."/>
            <person name="Macleod F.I."/>
            <person name="White R.A. III"/>
            <person name="Burns B.P."/>
        </authorList>
    </citation>
    <scope>NUCLEOTIDE SEQUENCE</scope>
    <source>
        <strain evidence="7">Rbin_158</strain>
    </source>
</reference>
<evidence type="ECO:0000256" key="5">
    <source>
        <dbReference type="SAM" id="MobiDB-lite"/>
    </source>
</evidence>
<sequence length="198" mass="21561">MTDSQQPSASKTTVSRRRKRLYDPLPEDLPSGGDSSSVPQPAAALEPDRIRKHEAQKIIDHYMLWSAGTALIPVPFVDTAAFTAVELKMLKRLCEQYGLPFSKHRGKAFIASLIGGVEVRVLTASLLKFVVPGFGFAGGVLTMGAISGALTYAIGKVFLLHFETGGTLLDFDPSTMQAYFVEQYHKGHAVASKLHQKK</sequence>
<keyword evidence="3 6" id="KW-1133">Transmembrane helix</keyword>
<comment type="caution">
    <text evidence="7">The sequence shown here is derived from an EMBL/GenBank/DDBJ whole genome shotgun (WGS) entry which is preliminary data.</text>
</comment>
<dbReference type="InterPro" id="IPR021147">
    <property type="entry name" value="DUF697"/>
</dbReference>
<dbReference type="GO" id="GO:0016020">
    <property type="term" value="C:membrane"/>
    <property type="evidence" value="ECO:0007669"/>
    <property type="project" value="UniProtKB-SubCell"/>
</dbReference>
<evidence type="ECO:0000256" key="3">
    <source>
        <dbReference type="ARBA" id="ARBA00022989"/>
    </source>
</evidence>
<keyword evidence="2 6" id="KW-0812">Transmembrane</keyword>